<organism evidence="3 4">
    <name type="scientific">Tessaracoccus lubricantis</name>
    <dbReference type="NCBI Taxonomy" id="545543"/>
    <lineage>
        <taxon>Bacteria</taxon>
        <taxon>Bacillati</taxon>
        <taxon>Actinomycetota</taxon>
        <taxon>Actinomycetes</taxon>
        <taxon>Propionibacteriales</taxon>
        <taxon>Propionibacteriaceae</taxon>
        <taxon>Tessaracoccus</taxon>
    </lineage>
</organism>
<evidence type="ECO:0000256" key="1">
    <source>
        <dbReference type="SAM" id="Phobius"/>
    </source>
</evidence>
<dbReference type="Proteomes" id="UP001501521">
    <property type="component" value="Unassembled WGS sequence"/>
</dbReference>
<evidence type="ECO:0000313" key="4">
    <source>
        <dbReference type="Proteomes" id="UP001501521"/>
    </source>
</evidence>
<dbReference type="EMBL" id="BAABLV010000020">
    <property type="protein sequence ID" value="GAA4897208.1"/>
    <property type="molecule type" value="Genomic_DNA"/>
</dbReference>
<reference evidence="4" key="1">
    <citation type="journal article" date="2019" name="Int. J. Syst. Evol. Microbiol.">
        <title>The Global Catalogue of Microorganisms (GCM) 10K type strain sequencing project: providing services to taxonomists for standard genome sequencing and annotation.</title>
        <authorList>
            <consortium name="The Broad Institute Genomics Platform"/>
            <consortium name="The Broad Institute Genome Sequencing Center for Infectious Disease"/>
            <person name="Wu L."/>
            <person name="Ma J."/>
        </authorList>
    </citation>
    <scope>NUCLEOTIDE SEQUENCE [LARGE SCALE GENOMIC DNA]</scope>
    <source>
        <strain evidence="4">JCM 19125</strain>
    </source>
</reference>
<keyword evidence="1" id="KW-0812">Transmembrane</keyword>
<gene>
    <name evidence="3" type="ORF">GCM10025789_13850</name>
</gene>
<keyword evidence="4" id="KW-1185">Reference proteome</keyword>
<name>A0ABP9FCY7_9ACTN</name>
<evidence type="ECO:0000259" key="2">
    <source>
        <dbReference type="Pfam" id="PF11181"/>
    </source>
</evidence>
<evidence type="ECO:0000313" key="3">
    <source>
        <dbReference type="EMBL" id="GAA4897208.1"/>
    </source>
</evidence>
<keyword evidence="1" id="KW-1133">Transmembrane helix</keyword>
<dbReference type="RefSeq" id="WP_345580971.1">
    <property type="nucleotide sequence ID" value="NZ_BAABLV010000020.1"/>
</dbReference>
<sequence>MAEPASPMGKLMKLNYPQHVVEYSTYEEAQSAVDYLADNKFPVENIMIVGTNLKLLERVTGRRTWGGVIAAGAASGIMTGLLVGLMLMFFVGGGDATMLWVGLAMGILFGIIAQGLTYAMSGGRRDFNSQRVTVAASYEVLAEHRVAQEARDLLMQRPGARAAMFE</sequence>
<proteinExistence type="predicted"/>
<accession>A0ABP9FCY7</accession>
<feature type="transmembrane region" description="Helical" evidence="1">
    <location>
        <begin position="97"/>
        <end position="121"/>
    </location>
</feature>
<dbReference type="Pfam" id="PF11181">
    <property type="entry name" value="YflT"/>
    <property type="match status" value="1"/>
</dbReference>
<feature type="transmembrane region" description="Helical" evidence="1">
    <location>
        <begin position="64"/>
        <end position="91"/>
    </location>
</feature>
<protein>
    <recommendedName>
        <fullName evidence="2">General stress protein 17M-like domain-containing protein</fullName>
    </recommendedName>
</protein>
<dbReference type="InterPro" id="IPR025889">
    <property type="entry name" value="GSP17M-like_dom"/>
</dbReference>
<comment type="caution">
    <text evidence="3">The sequence shown here is derived from an EMBL/GenBank/DDBJ whole genome shotgun (WGS) entry which is preliminary data.</text>
</comment>
<keyword evidence="1" id="KW-0472">Membrane</keyword>
<feature type="domain" description="General stress protein 17M-like" evidence="2">
    <location>
        <begin position="20"/>
        <end position="88"/>
    </location>
</feature>